<dbReference type="Gramene" id="AET2Gv20091000.10">
    <property type="protein sequence ID" value="AET2Gv20091000.10"/>
    <property type="gene ID" value="AET2Gv20091000"/>
</dbReference>
<evidence type="ECO:0000313" key="2">
    <source>
        <dbReference type="EnsemblPlants" id="AET2Gv20091000.10"/>
    </source>
</evidence>
<feature type="region of interest" description="Disordered" evidence="1">
    <location>
        <begin position="1"/>
        <end position="50"/>
    </location>
</feature>
<organism evidence="2 3">
    <name type="scientific">Aegilops tauschii subsp. strangulata</name>
    <name type="common">Goatgrass</name>
    <dbReference type="NCBI Taxonomy" id="200361"/>
    <lineage>
        <taxon>Eukaryota</taxon>
        <taxon>Viridiplantae</taxon>
        <taxon>Streptophyta</taxon>
        <taxon>Embryophyta</taxon>
        <taxon>Tracheophyta</taxon>
        <taxon>Spermatophyta</taxon>
        <taxon>Magnoliopsida</taxon>
        <taxon>Liliopsida</taxon>
        <taxon>Poales</taxon>
        <taxon>Poaceae</taxon>
        <taxon>BOP clade</taxon>
        <taxon>Pooideae</taxon>
        <taxon>Triticodae</taxon>
        <taxon>Triticeae</taxon>
        <taxon>Triticinae</taxon>
        <taxon>Aegilops</taxon>
    </lineage>
</organism>
<reference evidence="3" key="1">
    <citation type="journal article" date="2014" name="Science">
        <title>Ancient hybridizations among the ancestral genomes of bread wheat.</title>
        <authorList>
            <consortium name="International Wheat Genome Sequencing Consortium,"/>
            <person name="Marcussen T."/>
            <person name="Sandve S.R."/>
            <person name="Heier L."/>
            <person name="Spannagl M."/>
            <person name="Pfeifer M."/>
            <person name="Jakobsen K.S."/>
            <person name="Wulff B.B."/>
            <person name="Steuernagel B."/>
            <person name="Mayer K.F."/>
            <person name="Olsen O.A."/>
        </authorList>
    </citation>
    <scope>NUCLEOTIDE SEQUENCE [LARGE SCALE GENOMIC DNA]</scope>
    <source>
        <strain evidence="3">cv. AL8/78</strain>
    </source>
</reference>
<evidence type="ECO:0000256" key="1">
    <source>
        <dbReference type="SAM" id="MobiDB-lite"/>
    </source>
</evidence>
<dbReference type="Proteomes" id="UP000015105">
    <property type="component" value="Chromosome 2D"/>
</dbReference>
<dbReference type="AlphaFoldDB" id="A0A453AE37"/>
<reference evidence="3" key="2">
    <citation type="journal article" date="2017" name="Nat. Plants">
        <title>The Aegilops tauschii genome reveals multiple impacts of transposons.</title>
        <authorList>
            <person name="Zhao G."/>
            <person name="Zou C."/>
            <person name="Li K."/>
            <person name="Wang K."/>
            <person name="Li T."/>
            <person name="Gao L."/>
            <person name="Zhang X."/>
            <person name="Wang H."/>
            <person name="Yang Z."/>
            <person name="Liu X."/>
            <person name="Jiang W."/>
            <person name="Mao L."/>
            <person name="Kong X."/>
            <person name="Jiao Y."/>
            <person name="Jia J."/>
        </authorList>
    </citation>
    <scope>NUCLEOTIDE SEQUENCE [LARGE SCALE GENOMIC DNA]</scope>
    <source>
        <strain evidence="3">cv. AL8/78</strain>
    </source>
</reference>
<protein>
    <submittedName>
        <fullName evidence="2">Uncharacterized protein</fullName>
    </submittedName>
</protein>
<reference evidence="2" key="4">
    <citation type="submission" date="2019-03" db="UniProtKB">
        <authorList>
            <consortium name="EnsemblPlants"/>
        </authorList>
    </citation>
    <scope>IDENTIFICATION</scope>
</reference>
<name>A0A453AE37_AEGTS</name>
<reference evidence="2" key="5">
    <citation type="journal article" date="2021" name="G3 (Bethesda)">
        <title>Aegilops tauschii genome assembly Aet v5.0 features greater sequence contiguity and improved annotation.</title>
        <authorList>
            <person name="Wang L."/>
            <person name="Zhu T."/>
            <person name="Rodriguez J.C."/>
            <person name="Deal K.R."/>
            <person name="Dubcovsky J."/>
            <person name="McGuire P.E."/>
            <person name="Lux T."/>
            <person name="Spannagl M."/>
            <person name="Mayer K.F.X."/>
            <person name="Baldrich P."/>
            <person name="Meyers B.C."/>
            <person name="Huo N."/>
            <person name="Gu Y.Q."/>
            <person name="Zhou H."/>
            <person name="Devos K.M."/>
            <person name="Bennetzen J.L."/>
            <person name="Unver T."/>
            <person name="Budak H."/>
            <person name="Gulick P.J."/>
            <person name="Galiba G."/>
            <person name="Kalapos B."/>
            <person name="Nelson D.R."/>
            <person name="Li P."/>
            <person name="You F.M."/>
            <person name="Luo M.C."/>
            <person name="Dvorak J."/>
        </authorList>
    </citation>
    <scope>NUCLEOTIDE SEQUENCE [LARGE SCALE GENOMIC DNA]</scope>
    <source>
        <strain evidence="2">cv. AL8/78</strain>
    </source>
</reference>
<proteinExistence type="predicted"/>
<sequence length="129" mass="14288">PMSSPACRPGLPAPRRQATLLPRPAAPLSASKRAVHRTRPAHSTFEFSSSPGRRRRARVISSCHGGMVERRRLLLIPAISLTIGSLQYSLEKGAAKAEFTDSEFSVNILPSENRQVFLYYNTSFEVSTY</sequence>
<reference evidence="2" key="3">
    <citation type="journal article" date="2017" name="Nature">
        <title>Genome sequence of the progenitor of the wheat D genome Aegilops tauschii.</title>
        <authorList>
            <person name="Luo M.C."/>
            <person name="Gu Y.Q."/>
            <person name="Puiu D."/>
            <person name="Wang H."/>
            <person name="Twardziok S.O."/>
            <person name="Deal K.R."/>
            <person name="Huo N."/>
            <person name="Zhu T."/>
            <person name="Wang L."/>
            <person name="Wang Y."/>
            <person name="McGuire P.E."/>
            <person name="Liu S."/>
            <person name="Long H."/>
            <person name="Ramasamy R.K."/>
            <person name="Rodriguez J.C."/>
            <person name="Van S.L."/>
            <person name="Yuan L."/>
            <person name="Wang Z."/>
            <person name="Xia Z."/>
            <person name="Xiao L."/>
            <person name="Anderson O.D."/>
            <person name="Ouyang S."/>
            <person name="Liang Y."/>
            <person name="Zimin A.V."/>
            <person name="Pertea G."/>
            <person name="Qi P."/>
            <person name="Bennetzen J.L."/>
            <person name="Dai X."/>
            <person name="Dawson M.W."/>
            <person name="Muller H.G."/>
            <person name="Kugler K."/>
            <person name="Rivarola-Duarte L."/>
            <person name="Spannagl M."/>
            <person name="Mayer K.F.X."/>
            <person name="Lu F.H."/>
            <person name="Bevan M.W."/>
            <person name="Leroy P."/>
            <person name="Li P."/>
            <person name="You F.M."/>
            <person name="Sun Q."/>
            <person name="Liu Z."/>
            <person name="Lyons E."/>
            <person name="Wicker T."/>
            <person name="Salzberg S.L."/>
            <person name="Devos K.M."/>
            <person name="Dvorak J."/>
        </authorList>
    </citation>
    <scope>NUCLEOTIDE SEQUENCE [LARGE SCALE GENOMIC DNA]</scope>
    <source>
        <strain evidence="2">cv. AL8/78</strain>
    </source>
</reference>
<accession>A0A453AE37</accession>
<keyword evidence="3" id="KW-1185">Reference proteome</keyword>
<evidence type="ECO:0000313" key="3">
    <source>
        <dbReference type="Proteomes" id="UP000015105"/>
    </source>
</evidence>
<dbReference type="EnsemblPlants" id="AET2Gv20091000.10">
    <property type="protein sequence ID" value="AET2Gv20091000.10"/>
    <property type="gene ID" value="AET2Gv20091000"/>
</dbReference>